<proteinExistence type="predicted"/>
<comment type="caution">
    <text evidence="2">The sequence shown here is derived from an EMBL/GenBank/DDBJ whole genome shotgun (WGS) entry which is preliminary data.</text>
</comment>
<dbReference type="Proteomes" id="UP000460221">
    <property type="component" value="Unassembled WGS sequence"/>
</dbReference>
<accession>A0A7K1FPD5</accession>
<dbReference type="Pfam" id="PF00753">
    <property type="entry name" value="Lactamase_B"/>
    <property type="match status" value="1"/>
</dbReference>
<keyword evidence="2" id="KW-0378">Hydrolase</keyword>
<dbReference type="Gene3D" id="1.10.10.10">
    <property type="entry name" value="Winged helix-like DNA-binding domain superfamily/Winged helix DNA-binding domain"/>
    <property type="match status" value="1"/>
</dbReference>
<name>A0A7K1FPD5_9ACTN</name>
<dbReference type="InterPro" id="IPR036388">
    <property type="entry name" value="WH-like_DNA-bd_sf"/>
</dbReference>
<organism evidence="2 3">
    <name type="scientific">Nakamurella alba</name>
    <dbReference type="NCBI Taxonomy" id="2665158"/>
    <lineage>
        <taxon>Bacteria</taxon>
        <taxon>Bacillati</taxon>
        <taxon>Actinomycetota</taxon>
        <taxon>Actinomycetes</taxon>
        <taxon>Nakamurellales</taxon>
        <taxon>Nakamurellaceae</taxon>
        <taxon>Nakamurella</taxon>
    </lineage>
</organism>
<sequence length="316" mass="34225">MPQDGLRAVNVYAISDGDELVMIDGGWDVPAARAAMLEGIETLGATPADVSAYLVTHHHSDHFTLATAMRREFGIPVALGEGERDGSTIATTPVIDGLFSQIKHLLLMGAPELATEISAGGADPYEDRFRVWEPPDSWLADGQVIEVGRRRITVIATPGHTSGHVVFHEPATGLLFTGDHVLPTITPSLAFDGVRAEHPLRDFLGSLALLRELPDTVMMPAHGEPGGSVHTRVDELLEHHRERLDRTAEAVADGADTGAAVAGRLTWTRRHHRLDELDLLNRMLAISETGAHLDVLVQQGRISQDQHRGVLHFSPA</sequence>
<dbReference type="AlphaFoldDB" id="A0A7K1FPD5"/>
<keyword evidence="3" id="KW-1185">Reference proteome</keyword>
<dbReference type="InterPro" id="IPR050662">
    <property type="entry name" value="Sec-metab_biosynth-thioest"/>
</dbReference>
<dbReference type="InterPro" id="IPR036866">
    <property type="entry name" value="RibonucZ/Hydroxyglut_hydro"/>
</dbReference>
<dbReference type="GO" id="GO:0016787">
    <property type="term" value="F:hydrolase activity"/>
    <property type="evidence" value="ECO:0007669"/>
    <property type="project" value="UniProtKB-KW"/>
</dbReference>
<dbReference type="PANTHER" id="PTHR23131:SF4">
    <property type="entry name" value="METALLO-BETA-LACTAMASE SUPERFAMILY POTEIN"/>
    <property type="match status" value="1"/>
</dbReference>
<dbReference type="EMBL" id="WLYK01000008">
    <property type="protein sequence ID" value="MTD15950.1"/>
    <property type="molecule type" value="Genomic_DNA"/>
</dbReference>
<protein>
    <submittedName>
        <fullName evidence="2">MBL fold metallo-hydrolase</fullName>
    </submittedName>
</protein>
<evidence type="ECO:0000313" key="3">
    <source>
        <dbReference type="Proteomes" id="UP000460221"/>
    </source>
</evidence>
<dbReference type="InterPro" id="IPR001279">
    <property type="entry name" value="Metallo-B-lactamas"/>
</dbReference>
<evidence type="ECO:0000259" key="1">
    <source>
        <dbReference type="SMART" id="SM00849"/>
    </source>
</evidence>
<gene>
    <name evidence="2" type="ORF">GIS00_18605</name>
</gene>
<feature type="domain" description="Metallo-beta-lactamase" evidence="1">
    <location>
        <begin position="8"/>
        <end position="222"/>
    </location>
</feature>
<dbReference type="SUPFAM" id="SSF56281">
    <property type="entry name" value="Metallo-hydrolase/oxidoreductase"/>
    <property type="match status" value="1"/>
</dbReference>
<evidence type="ECO:0000313" key="2">
    <source>
        <dbReference type="EMBL" id="MTD15950.1"/>
    </source>
</evidence>
<reference evidence="2 3" key="1">
    <citation type="submission" date="2019-11" db="EMBL/GenBank/DDBJ databases">
        <authorList>
            <person name="Jiang L.-Q."/>
        </authorList>
    </citation>
    <scope>NUCLEOTIDE SEQUENCE [LARGE SCALE GENOMIC DNA]</scope>
    <source>
        <strain evidence="2 3">YIM 132087</strain>
    </source>
</reference>
<dbReference type="Gene3D" id="3.60.15.10">
    <property type="entry name" value="Ribonuclease Z/Hydroxyacylglutathione hydrolase-like"/>
    <property type="match status" value="1"/>
</dbReference>
<dbReference type="SMART" id="SM00849">
    <property type="entry name" value="Lactamase_B"/>
    <property type="match status" value="1"/>
</dbReference>
<dbReference type="PANTHER" id="PTHR23131">
    <property type="entry name" value="ENDORIBONUCLEASE LACTB2"/>
    <property type="match status" value="1"/>
</dbReference>